<comment type="similarity">
    <text evidence="1">Belongs to the universal stress protein A family.</text>
</comment>
<dbReference type="Pfam" id="PF00582">
    <property type="entry name" value="Usp"/>
    <property type="match status" value="2"/>
</dbReference>
<protein>
    <submittedName>
        <fullName evidence="3">Universal stress protein</fullName>
    </submittedName>
</protein>
<dbReference type="Gene3D" id="3.40.50.620">
    <property type="entry name" value="HUPs"/>
    <property type="match status" value="2"/>
</dbReference>
<sequence>MIRPVTVGVDGAPECVAAAAWAAHEAVLRGVPLRVVHADPWPDGVKVRHDAPEARRLWAENLLAAIVETARREHPSLEIETRHLSGQPAEALAEEAADAGLLVLGSRGLSGVRGFLLGSVGMATLHATERPVVLVRAPGRSAAPEQAAPSSSSHTVVVGVDIDQYFAPLMDFACQEAAVRGGRVLALHGWRIPPVVRDASALVAAEREMGPDMSRRLTQALEPWRRRFPSVELAERCCVGGPAPLLLDSARDADLVVVGRRVRRASLGTHIGPVTHAVMHHCAVPVAVIAHD</sequence>
<dbReference type="PANTHER" id="PTHR46268">
    <property type="entry name" value="STRESS RESPONSE PROTEIN NHAX"/>
    <property type="match status" value="1"/>
</dbReference>
<evidence type="ECO:0000259" key="2">
    <source>
        <dbReference type="Pfam" id="PF00582"/>
    </source>
</evidence>
<dbReference type="RefSeq" id="WP_345484267.1">
    <property type="nucleotide sequence ID" value="NZ_BAAAWU010000001.1"/>
</dbReference>
<dbReference type="InterPro" id="IPR014729">
    <property type="entry name" value="Rossmann-like_a/b/a_fold"/>
</dbReference>
<dbReference type="PRINTS" id="PR01438">
    <property type="entry name" value="UNVRSLSTRESS"/>
</dbReference>
<dbReference type="SUPFAM" id="SSF52402">
    <property type="entry name" value="Adenine nucleotide alpha hydrolases-like"/>
    <property type="match status" value="2"/>
</dbReference>
<reference evidence="3 4" key="1">
    <citation type="submission" date="2024-09" db="EMBL/GenBank/DDBJ databases">
        <authorList>
            <person name="Sun Q."/>
            <person name="Mori K."/>
        </authorList>
    </citation>
    <scope>NUCLEOTIDE SEQUENCE [LARGE SCALE GENOMIC DNA]</scope>
    <source>
        <strain evidence="3 4">JCM 4414</strain>
    </source>
</reference>
<organism evidence="3 4">
    <name type="scientific">Streptomyces roseoviridis</name>
    <dbReference type="NCBI Taxonomy" id="67361"/>
    <lineage>
        <taxon>Bacteria</taxon>
        <taxon>Bacillati</taxon>
        <taxon>Actinomycetota</taxon>
        <taxon>Actinomycetes</taxon>
        <taxon>Kitasatosporales</taxon>
        <taxon>Streptomycetaceae</taxon>
        <taxon>Streptomyces</taxon>
    </lineage>
</organism>
<name>A0ABV5QWX1_9ACTN</name>
<dbReference type="InterPro" id="IPR006015">
    <property type="entry name" value="Universal_stress_UspA"/>
</dbReference>
<feature type="domain" description="UspA" evidence="2">
    <location>
        <begin position="1"/>
        <end position="136"/>
    </location>
</feature>
<proteinExistence type="inferred from homology"/>
<comment type="caution">
    <text evidence="3">The sequence shown here is derived from an EMBL/GenBank/DDBJ whole genome shotgun (WGS) entry which is preliminary data.</text>
</comment>
<dbReference type="Proteomes" id="UP001589716">
    <property type="component" value="Unassembled WGS sequence"/>
</dbReference>
<evidence type="ECO:0000313" key="4">
    <source>
        <dbReference type="Proteomes" id="UP001589716"/>
    </source>
</evidence>
<evidence type="ECO:0000313" key="3">
    <source>
        <dbReference type="EMBL" id="MFB9557146.1"/>
    </source>
</evidence>
<keyword evidence="4" id="KW-1185">Reference proteome</keyword>
<dbReference type="InterPro" id="IPR006016">
    <property type="entry name" value="UspA"/>
</dbReference>
<dbReference type="EMBL" id="JBHMCT010000014">
    <property type="protein sequence ID" value="MFB9557146.1"/>
    <property type="molecule type" value="Genomic_DNA"/>
</dbReference>
<feature type="domain" description="UspA" evidence="2">
    <location>
        <begin position="154"/>
        <end position="289"/>
    </location>
</feature>
<dbReference type="PANTHER" id="PTHR46268:SF6">
    <property type="entry name" value="UNIVERSAL STRESS PROTEIN UP12"/>
    <property type="match status" value="1"/>
</dbReference>
<gene>
    <name evidence="3" type="ORF">ACFFTP_23525</name>
</gene>
<accession>A0ABV5QWX1</accession>
<evidence type="ECO:0000256" key="1">
    <source>
        <dbReference type="ARBA" id="ARBA00008791"/>
    </source>
</evidence>